<dbReference type="WBParaSite" id="SVE_0114000.1">
    <property type="protein sequence ID" value="SVE_0114000.1"/>
    <property type="gene ID" value="SVE_0114000"/>
</dbReference>
<protein>
    <submittedName>
        <fullName evidence="2">AGC-kinase C-terminal domain-containing protein</fullName>
    </submittedName>
</protein>
<accession>A0A0K0EX86</accession>
<dbReference type="AlphaFoldDB" id="A0A0K0EX86"/>
<keyword evidence="1" id="KW-1185">Reference proteome</keyword>
<evidence type="ECO:0000313" key="1">
    <source>
        <dbReference type="Proteomes" id="UP000035680"/>
    </source>
</evidence>
<dbReference type="Proteomes" id="UP000035680">
    <property type="component" value="Unassembled WGS sequence"/>
</dbReference>
<sequence>MMNSNISDMLKTFSFTSKKAKFKDLDWEGVVYYALGRFSDLIPQQCASMSPKTYDVESWFNFANKIDSEFNIFKNEISTTVESFSNPLKSSTPKQFSSHYGSNYDKTFELSQT</sequence>
<evidence type="ECO:0000313" key="2">
    <source>
        <dbReference type="WBParaSite" id="SVE_0114000.1"/>
    </source>
</evidence>
<reference evidence="2" key="2">
    <citation type="submission" date="2015-08" db="UniProtKB">
        <authorList>
            <consortium name="WormBaseParasite"/>
        </authorList>
    </citation>
    <scope>IDENTIFICATION</scope>
</reference>
<reference evidence="1" key="1">
    <citation type="submission" date="2014-07" db="EMBL/GenBank/DDBJ databases">
        <authorList>
            <person name="Martin A.A"/>
            <person name="De Silva N."/>
        </authorList>
    </citation>
    <scope>NUCLEOTIDE SEQUENCE</scope>
</reference>
<organism evidence="1 2">
    <name type="scientific">Strongyloides venezuelensis</name>
    <name type="common">Threadworm</name>
    <dbReference type="NCBI Taxonomy" id="75913"/>
    <lineage>
        <taxon>Eukaryota</taxon>
        <taxon>Metazoa</taxon>
        <taxon>Ecdysozoa</taxon>
        <taxon>Nematoda</taxon>
        <taxon>Chromadorea</taxon>
        <taxon>Rhabditida</taxon>
        <taxon>Tylenchina</taxon>
        <taxon>Panagrolaimomorpha</taxon>
        <taxon>Strongyloidoidea</taxon>
        <taxon>Strongyloididae</taxon>
        <taxon>Strongyloides</taxon>
    </lineage>
</organism>
<proteinExistence type="predicted"/>
<name>A0A0K0EX86_STRVS</name>